<feature type="domain" description="YjeF N-terminal" evidence="1">
    <location>
        <begin position="9"/>
        <end position="105"/>
    </location>
</feature>
<proteinExistence type="predicted"/>
<protein>
    <submittedName>
        <fullName evidence="2">NAD(P)H-hydrate epimerase</fullName>
    </submittedName>
</protein>
<evidence type="ECO:0000259" key="1">
    <source>
        <dbReference type="PROSITE" id="PS51385"/>
    </source>
</evidence>
<gene>
    <name evidence="2" type="ORF">HWQ67_18490</name>
</gene>
<organism evidence="2 3">
    <name type="scientific">Candidatus Magnetobacterium casense</name>
    <dbReference type="NCBI Taxonomy" id="1455061"/>
    <lineage>
        <taxon>Bacteria</taxon>
        <taxon>Pseudomonadati</taxon>
        <taxon>Nitrospirota</taxon>
        <taxon>Thermodesulfovibrionia</taxon>
        <taxon>Thermodesulfovibrionales</taxon>
        <taxon>Candidatus Magnetobacteriaceae</taxon>
        <taxon>Candidatus Magnetobacterium</taxon>
    </lineage>
</organism>
<dbReference type="Pfam" id="PF03853">
    <property type="entry name" value="YjeF_N"/>
    <property type="match status" value="1"/>
</dbReference>
<dbReference type="RefSeq" id="WP_218254179.1">
    <property type="nucleotide sequence ID" value="NZ_JABXWD010000663.1"/>
</dbReference>
<evidence type="ECO:0000313" key="2">
    <source>
        <dbReference type="EMBL" id="MBV6343562.1"/>
    </source>
</evidence>
<dbReference type="Proteomes" id="UP001196980">
    <property type="component" value="Unassembled WGS sequence"/>
</dbReference>
<dbReference type="EMBL" id="JABXWD010000663">
    <property type="protein sequence ID" value="MBV6343562.1"/>
    <property type="molecule type" value="Genomic_DNA"/>
</dbReference>
<dbReference type="PROSITE" id="PS51385">
    <property type="entry name" value="YJEF_N"/>
    <property type="match status" value="1"/>
</dbReference>
<accession>A0ABS6S3X9</accession>
<keyword evidence="3" id="KW-1185">Reference proteome</keyword>
<sequence>MKVVTAAEMINIDRVTIEDIGIPACVLMERAGVAVARHVRERVAPTDVVVLCGGGNNGGDGIVTARELFNDGFDVRVFLFTEPGAMSDDNRRQYEIARRLGIDIA</sequence>
<feature type="non-terminal residue" evidence="2">
    <location>
        <position position="105"/>
    </location>
</feature>
<comment type="caution">
    <text evidence="2">The sequence shown here is derived from an EMBL/GenBank/DDBJ whole genome shotgun (WGS) entry which is preliminary data.</text>
</comment>
<dbReference type="InterPro" id="IPR004443">
    <property type="entry name" value="YjeF_N_dom"/>
</dbReference>
<evidence type="ECO:0000313" key="3">
    <source>
        <dbReference type="Proteomes" id="UP001196980"/>
    </source>
</evidence>
<name>A0ABS6S3X9_9BACT</name>
<reference evidence="2 3" key="1">
    <citation type="journal article" date="2020" name="J Geophys Res Biogeosci">
        <title>Magnetotaxis as an Adaptation to Enable Bacterial Shuttling of Microbial Sulfur and Sulfur Cycling Across Aquatic Oxic#Anoxic Interfaces.</title>
        <authorList>
            <person name="Li J."/>
            <person name="Liu P."/>
            <person name="Wang J."/>
            <person name="Roberts A.P."/>
            <person name="Pan Y."/>
        </authorList>
    </citation>
    <scope>NUCLEOTIDE SEQUENCE [LARGE SCALE GENOMIC DNA]</scope>
    <source>
        <strain evidence="2 3">MYR-1_YQ</strain>
    </source>
</reference>